<keyword evidence="1" id="KW-0805">Transcription regulation</keyword>
<dbReference type="Pfam" id="PF00356">
    <property type="entry name" value="LacI"/>
    <property type="match status" value="1"/>
</dbReference>
<dbReference type="GO" id="GO:0003700">
    <property type="term" value="F:DNA-binding transcription factor activity"/>
    <property type="evidence" value="ECO:0007669"/>
    <property type="project" value="TreeGrafter"/>
</dbReference>
<dbReference type="GO" id="GO:0000976">
    <property type="term" value="F:transcription cis-regulatory region binding"/>
    <property type="evidence" value="ECO:0007669"/>
    <property type="project" value="TreeGrafter"/>
</dbReference>
<dbReference type="InterPro" id="IPR001761">
    <property type="entry name" value="Peripla_BP/Lac1_sug-bd_dom"/>
</dbReference>
<evidence type="ECO:0000259" key="4">
    <source>
        <dbReference type="PROSITE" id="PS50932"/>
    </source>
</evidence>
<evidence type="ECO:0000256" key="1">
    <source>
        <dbReference type="ARBA" id="ARBA00023015"/>
    </source>
</evidence>
<dbReference type="InterPro" id="IPR010982">
    <property type="entry name" value="Lambda_DNA-bd_dom_sf"/>
</dbReference>
<evidence type="ECO:0000313" key="5">
    <source>
        <dbReference type="EMBL" id="TYL53019.1"/>
    </source>
</evidence>
<reference evidence="5 6" key="1">
    <citation type="submission" date="2019-08" db="EMBL/GenBank/DDBJ databases">
        <authorList>
            <person name="Hu J."/>
        </authorList>
    </citation>
    <scope>NUCLEOTIDE SEQUENCE [LARGE SCALE GENOMIC DNA]</scope>
    <source>
        <strain evidence="5 6">NEAU-184</strain>
    </source>
</reference>
<protein>
    <submittedName>
        <fullName evidence="5">LacI family transcriptional regulator</fullName>
    </submittedName>
</protein>
<dbReference type="InterPro" id="IPR028082">
    <property type="entry name" value="Peripla_BP_I"/>
</dbReference>
<sequence>MVGVAHPGKQPTIKEVALRAGVSPMTVSRTLAGGANVRPEIQERVLEAVRELGYRRNENARSLRPGQTSGLIGVAITNLGNPYYGNFALGVEEAVAATGRRIILGNTGGDPARERQLVADFLGRQVEGLVLVPSGGPSDHLRPERLGDVPLVLASRRIYGLDVDAVLLDDVGGAYRGTLALLDAGHTRIGYLGNVSSAFTGGRRYEGYLHALEERGIPLDPALVLREQQDADSASEATRRLLDLDEPPTAIFSANNRNSIGALHEIGRRLRAGADAADLPELVSFDDFELAGLMPVPVTVVDHDPRELGREAAKLLLSRLGNGDRHRGPARLVEMPVRLAPAVG</sequence>
<dbReference type="InterPro" id="IPR000843">
    <property type="entry name" value="HTH_LacI"/>
</dbReference>
<dbReference type="RefSeq" id="WP_148732482.1">
    <property type="nucleotide sequence ID" value="NZ_VSSB01000001.1"/>
</dbReference>
<keyword evidence="6" id="KW-1185">Reference proteome</keyword>
<proteinExistence type="predicted"/>
<dbReference type="PANTHER" id="PTHR30146">
    <property type="entry name" value="LACI-RELATED TRANSCRIPTIONAL REPRESSOR"/>
    <property type="match status" value="1"/>
</dbReference>
<dbReference type="EMBL" id="VSSB01000001">
    <property type="protein sequence ID" value="TYL53019.1"/>
    <property type="molecule type" value="Genomic_DNA"/>
</dbReference>
<organism evidence="5 6">
    <name type="scientific">Agromyces mariniharenae</name>
    <dbReference type="NCBI Taxonomy" id="2604423"/>
    <lineage>
        <taxon>Bacteria</taxon>
        <taxon>Bacillati</taxon>
        <taxon>Actinomycetota</taxon>
        <taxon>Actinomycetes</taxon>
        <taxon>Micrococcales</taxon>
        <taxon>Microbacteriaceae</taxon>
        <taxon>Agromyces</taxon>
    </lineage>
</organism>
<keyword evidence="3" id="KW-0804">Transcription</keyword>
<dbReference type="Gene3D" id="1.10.260.40">
    <property type="entry name" value="lambda repressor-like DNA-binding domains"/>
    <property type="match status" value="1"/>
</dbReference>
<dbReference type="SUPFAM" id="SSF53822">
    <property type="entry name" value="Periplasmic binding protein-like I"/>
    <property type="match status" value="1"/>
</dbReference>
<dbReference type="PANTHER" id="PTHR30146:SF109">
    <property type="entry name" value="HTH-TYPE TRANSCRIPTIONAL REGULATOR GALS"/>
    <property type="match status" value="1"/>
</dbReference>
<dbReference type="Pfam" id="PF00532">
    <property type="entry name" value="Peripla_BP_1"/>
    <property type="match status" value="1"/>
</dbReference>
<accession>A0A5S4V4R4</accession>
<dbReference type="PROSITE" id="PS50932">
    <property type="entry name" value="HTH_LACI_2"/>
    <property type="match status" value="1"/>
</dbReference>
<dbReference type="AlphaFoldDB" id="A0A5S4V4R4"/>
<name>A0A5S4V4R4_9MICO</name>
<dbReference type="SMART" id="SM00354">
    <property type="entry name" value="HTH_LACI"/>
    <property type="match status" value="1"/>
</dbReference>
<dbReference type="SUPFAM" id="SSF47413">
    <property type="entry name" value="lambda repressor-like DNA-binding domains"/>
    <property type="match status" value="1"/>
</dbReference>
<evidence type="ECO:0000256" key="2">
    <source>
        <dbReference type="ARBA" id="ARBA00023125"/>
    </source>
</evidence>
<evidence type="ECO:0000256" key="3">
    <source>
        <dbReference type="ARBA" id="ARBA00023163"/>
    </source>
</evidence>
<dbReference type="Proteomes" id="UP000325243">
    <property type="component" value="Unassembled WGS sequence"/>
</dbReference>
<dbReference type="CDD" id="cd06267">
    <property type="entry name" value="PBP1_LacI_sugar_binding-like"/>
    <property type="match status" value="1"/>
</dbReference>
<feature type="domain" description="HTH lacI-type" evidence="4">
    <location>
        <begin position="11"/>
        <end position="65"/>
    </location>
</feature>
<evidence type="ECO:0000313" key="6">
    <source>
        <dbReference type="Proteomes" id="UP000325243"/>
    </source>
</evidence>
<gene>
    <name evidence="5" type="ORF">FYC51_04665</name>
</gene>
<keyword evidence="2" id="KW-0238">DNA-binding</keyword>
<comment type="caution">
    <text evidence="5">The sequence shown here is derived from an EMBL/GenBank/DDBJ whole genome shotgun (WGS) entry which is preliminary data.</text>
</comment>
<dbReference type="Gene3D" id="3.40.50.2300">
    <property type="match status" value="2"/>
</dbReference>
<dbReference type="CDD" id="cd01392">
    <property type="entry name" value="HTH_LacI"/>
    <property type="match status" value="1"/>
</dbReference>